<dbReference type="PANTHER" id="PTHR30537:SF5">
    <property type="entry name" value="HTH-TYPE TRANSCRIPTIONAL ACTIVATOR TTDR-RELATED"/>
    <property type="match status" value="1"/>
</dbReference>
<keyword evidence="7" id="KW-1185">Reference proteome</keyword>
<dbReference type="Pfam" id="PF03466">
    <property type="entry name" value="LysR_substrate"/>
    <property type="match status" value="1"/>
</dbReference>
<gene>
    <name evidence="6" type="ORF">GNP35_01365</name>
</gene>
<evidence type="ECO:0000256" key="2">
    <source>
        <dbReference type="ARBA" id="ARBA00023015"/>
    </source>
</evidence>
<dbReference type="Proteomes" id="UP000439994">
    <property type="component" value="Unassembled WGS sequence"/>
</dbReference>
<accession>A0A6N8F782</accession>
<dbReference type="SUPFAM" id="SSF53850">
    <property type="entry name" value="Periplasmic binding protein-like II"/>
    <property type="match status" value="1"/>
</dbReference>
<name>A0A6N8F782_9GAMM</name>
<dbReference type="Gene3D" id="1.10.10.10">
    <property type="entry name" value="Winged helix-like DNA-binding domain superfamily/Winged helix DNA-binding domain"/>
    <property type="match status" value="1"/>
</dbReference>
<dbReference type="EMBL" id="WOCD01000001">
    <property type="protein sequence ID" value="MUH71259.1"/>
    <property type="molecule type" value="Genomic_DNA"/>
</dbReference>
<dbReference type="InterPro" id="IPR036388">
    <property type="entry name" value="WH-like_DNA-bd_sf"/>
</dbReference>
<sequence length="304" mass="35080">MFKTETLIAFVLVAKHRSFTLAAEEHQQTPMAISKQVSQLEQRLGSPLFERTTRKVNLTQFGQSFLIKANNILEQHEALQDWLETQSGEFTGSLKILSQDIQTYEETIFPWLAEFNQLYPNIQLSFDVQENAIDIEQKPNDIYWGVADYLGQKHPGLKRRSLWKTKLGIFASPKYLAKYGTPQTPAELREHSMISHTHSQPDNALAVNQTPNSAQIEMEFEILNVPIKTVACHSKLAIDGLGLINALHDNNDIKQAVKNKQLVPVLAEYWYQNAEIYLYYHNVKIEQPKVRAFIDFFLSKREFW</sequence>
<dbReference type="InterPro" id="IPR000847">
    <property type="entry name" value="LysR_HTH_N"/>
</dbReference>
<dbReference type="InterPro" id="IPR036390">
    <property type="entry name" value="WH_DNA-bd_sf"/>
</dbReference>
<keyword evidence="2" id="KW-0805">Transcription regulation</keyword>
<dbReference type="PANTHER" id="PTHR30537">
    <property type="entry name" value="HTH-TYPE TRANSCRIPTIONAL REGULATOR"/>
    <property type="match status" value="1"/>
</dbReference>
<evidence type="ECO:0000256" key="3">
    <source>
        <dbReference type="ARBA" id="ARBA00023125"/>
    </source>
</evidence>
<evidence type="ECO:0000313" key="7">
    <source>
        <dbReference type="Proteomes" id="UP000439994"/>
    </source>
</evidence>
<evidence type="ECO:0000313" key="6">
    <source>
        <dbReference type="EMBL" id="MUH71259.1"/>
    </source>
</evidence>
<dbReference type="Pfam" id="PF00126">
    <property type="entry name" value="HTH_1"/>
    <property type="match status" value="1"/>
</dbReference>
<dbReference type="InterPro" id="IPR058163">
    <property type="entry name" value="LysR-type_TF_proteobact-type"/>
</dbReference>
<dbReference type="FunFam" id="1.10.10.10:FF:000001">
    <property type="entry name" value="LysR family transcriptional regulator"/>
    <property type="match status" value="1"/>
</dbReference>
<dbReference type="GO" id="GO:0003700">
    <property type="term" value="F:DNA-binding transcription factor activity"/>
    <property type="evidence" value="ECO:0007669"/>
    <property type="project" value="InterPro"/>
</dbReference>
<protein>
    <submittedName>
        <fullName evidence="6">LysR family transcriptional regulator</fullName>
    </submittedName>
</protein>
<dbReference type="SUPFAM" id="SSF46785">
    <property type="entry name" value="Winged helix' DNA-binding domain"/>
    <property type="match status" value="1"/>
</dbReference>
<dbReference type="GO" id="GO:0043565">
    <property type="term" value="F:sequence-specific DNA binding"/>
    <property type="evidence" value="ECO:0007669"/>
    <property type="project" value="TreeGrafter"/>
</dbReference>
<dbReference type="PROSITE" id="PS50931">
    <property type="entry name" value="HTH_LYSR"/>
    <property type="match status" value="1"/>
</dbReference>
<keyword evidence="4" id="KW-0804">Transcription</keyword>
<reference evidence="6 7" key="1">
    <citation type="submission" date="2019-11" db="EMBL/GenBank/DDBJ databases">
        <title>P. haliotis isolates from Z. marina roots.</title>
        <authorList>
            <person name="Cohen M."/>
            <person name="Jospin G."/>
            <person name="Eisen J.A."/>
            <person name="Coil D.A."/>
        </authorList>
    </citation>
    <scope>NUCLEOTIDE SEQUENCE [LARGE SCALE GENOMIC DNA]</scope>
    <source>
        <strain evidence="6 7">UCD-MCMsp1aY</strain>
    </source>
</reference>
<dbReference type="RefSeq" id="WP_155693823.1">
    <property type="nucleotide sequence ID" value="NZ_WOCD01000001.1"/>
</dbReference>
<dbReference type="InterPro" id="IPR005119">
    <property type="entry name" value="LysR_subst-bd"/>
</dbReference>
<evidence type="ECO:0000256" key="4">
    <source>
        <dbReference type="ARBA" id="ARBA00023163"/>
    </source>
</evidence>
<dbReference type="GO" id="GO:0006351">
    <property type="term" value="P:DNA-templated transcription"/>
    <property type="evidence" value="ECO:0007669"/>
    <property type="project" value="TreeGrafter"/>
</dbReference>
<dbReference type="OrthoDB" id="9786526at2"/>
<feature type="domain" description="HTH lysR-type" evidence="5">
    <location>
        <begin position="2"/>
        <end position="59"/>
    </location>
</feature>
<dbReference type="Gene3D" id="3.40.190.290">
    <property type="match status" value="1"/>
</dbReference>
<dbReference type="AlphaFoldDB" id="A0A6N8F782"/>
<comment type="caution">
    <text evidence="6">The sequence shown here is derived from an EMBL/GenBank/DDBJ whole genome shotgun (WGS) entry which is preliminary data.</text>
</comment>
<organism evidence="6 7">
    <name type="scientific">Psychrosphaera haliotis</name>
    <dbReference type="NCBI Taxonomy" id="555083"/>
    <lineage>
        <taxon>Bacteria</taxon>
        <taxon>Pseudomonadati</taxon>
        <taxon>Pseudomonadota</taxon>
        <taxon>Gammaproteobacteria</taxon>
        <taxon>Alteromonadales</taxon>
        <taxon>Pseudoalteromonadaceae</taxon>
        <taxon>Psychrosphaera</taxon>
    </lineage>
</organism>
<keyword evidence="3" id="KW-0238">DNA-binding</keyword>
<proteinExistence type="inferred from homology"/>
<evidence type="ECO:0000259" key="5">
    <source>
        <dbReference type="PROSITE" id="PS50931"/>
    </source>
</evidence>
<comment type="similarity">
    <text evidence="1">Belongs to the LysR transcriptional regulatory family.</text>
</comment>
<evidence type="ECO:0000256" key="1">
    <source>
        <dbReference type="ARBA" id="ARBA00009437"/>
    </source>
</evidence>